<name>A0A0D2HAP9_CLAB1</name>
<dbReference type="RefSeq" id="XP_016614649.1">
    <property type="nucleotide sequence ID" value="XM_016769276.1"/>
</dbReference>
<accession>A0A0D2HAP9</accession>
<feature type="region of interest" description="Disordered" evidence="2">
    <location>
        <begin position="196"/>
        <end position="217"/>
    </location>
</feature>
<dbReference type="Proteomes" id="UP000053789">
    <property type="component" value="Unassembled WGS sequence"/>
</dbReference>
<evidence type="ECO:0000256" key="1">
    <source>
        <dbReference type="SAM" id="Coils"/>
    </source>
</evidence>
<sequence>MSSLPDWHPLHVSHCHAVESSDVFADVQCSTLEKDLADLPDSGLGDDIDQEVTRDSNQNKSTNSKFYATPSSFARLAEDCLHDWSEGLENLAASPLTEVNKADSIYHATMLFLWVKHDLLPRLSALETKSEKLVEAKDKAERESEWLRSQIDEAKSRYEEMYEAYTRECVASRGKTKQLGEVCLWVAHLVEFLEKGPSGHAAGSSDGTEDKAGPSIE</sequence>
<dbReference type="EMBL" id="KN847001">
    <property type="protein sequence ID" value="KIW87980.1"/>
    <property type="molecule type" value="Genomic_DNA"/>
</dbReference>
<feature type="coiled-coil region" evidence="1">
    <location>
        <begin position="123"/>
        <end position="157"/>
    </location>
</feature>
<protein>
    <submittedName>
        <fullName evidence="3">Uncharacterized protein</fullName>
    </submittedName>
</protein>
<dbReference type="GeneID" id="27704493"/>
<evidence type="ECO:0000256" key="2">
    <source>
        <dbReference type="SAM" id="MobiDB-lite"/>
    </source>
</evidence>
<keyword evidence="1" id="KW-0175">Coiled coil</keyword>
<evidence type="ECO:0000313" key="4">
    <source>
        <dbReference type="Proteomes" id="UP000053789"/>
    </source>
</evidence>
<dbReference type="OrthoDB" id="4153503at2759"/>
<dbReference type="VEuPathDB" id="FungiDB:Z519_11565"/>
<gene>
    <name evidence="3" type="ORF">Z519_11565</name>
</gene>
<dbReference type="AlphaFoldDB" id="A0A0D2HAP9"/>
<feature type="compositionally biased region" description="Basic and acidic residues" evidence="2">
    <location>
        <begin position="208"/>
        <end position="217"/>
    </location>
</feature>
<organism evidence="3 4">
    <name type="scientific">Cladophialophora bantiana (strain ATCC 10958 / CBS 173.52 / CDC B-1940 / NIH 8579)</name>
    <name type="common">Xylohypha bantiana</name>
    <dbReference type="NCBI Taxonomy" id="1442370"/>
    <lineage>
        <taxon>Eukaryota</taxon>
        <taxon>Fungi</taxon>
        <taxon>Dikarya</taxon>
        <taxon>Ascomycota</taxon>
        <taxon>Pezizomycotina</taxon>
        <taxon>Eurotiomycetes</taxon>
        <taxon>Chaetothyriomycetidae</taxon>
        <taxon>Chaetothyriales</taxon>
        <taxon>Herpotrichiellaceae</taxon>
        <taxon>Cladophialophora</taxon>
    </lineage>
</organism>
<reference evidence="3" key="1">
    <citation type="submission" date="2015-01" db="EMBL/GenBank/DDBJ databases">
        <title>The Genome Sequence of Cladophialophora bantiana CBS 173.52.</title>
        <authorList>
            <consortium name="The Broad Institute Genomics Platform"/>
            <person name="Cuomo C."/>
            <person name="de Hoog S."/>
            <person name="Gorbushina A."/>
            <person name="Stielow B."/>
            <person name="Teixiera M."/>
            <person name="Abouelleil A."/>
            <person name="Chapman S.B."/>
            <person name="Priest M."/>
            <person name="Young S.K."/>
            <person name="Wortman J."/>
            <person name="Nusbaum C."/>
            <person name="Birren B."/>
        </authorList>
    </citation>
    <scope>NUCLEOTIDE SEQUENCE [LARGE SCALE GENOMIC DNA]</scope>
    <source>
        <strain evidence="3">CBS 173.52</strain>
    </source>
</reference>
<dbReference type="HOGENOM" id="CLU_1343271_0_0_1"/>
<feature type="compositionally biased region" description="Polar residues" evidence="2">
    <location>
        <begin position="55"/>
        <end position="64"/>
    </location>
</feature>
<keyword evidence="4" id="KW-1185">Reference proteome</keyword>
<evidence type="ECO:0000313" key="3">
    <source>
        <dbReference type="EMBL" id="KIW87980.1"/>
    </source>
</evidence>
<proteinExistence type="predicted"/>
<feature type="region of interest" description="Disordered" evidence="2">
    <location>
        <begin position="40"/>
        <end position="64"/>
    </location>
</feature>